<organism evidence="5 6">
    <name type="scientific">Qingrenia yutianensis</name>
    <dbReference type="NCBI Taxonomy" id="2763676"/>
    <lineage>
        <taxon>Bacteria</taxon>
        <taxon>Bacillati</taxon>
        <taxon>Bacillota</taxon>
        <taxon>Clostridia</taxon>
        <taxon>Eubacteriales</taxon>
        <taxon>Oscillospiraceae</taxon>
        <taxon>Qingrenia</taxon>
    </lineage>
</organism>
<dbReference type="Pfam" id="PF08401">
    <property type="entry name" value="ArdcN"/>
    <property type="match status" value="1"/>
</dbReference>
<reference evidence="5" key="1">
    <citation type="submission" date="2020-08" db="EMBL/GenBank/DDBJ databases">
        <title>Genome public.</title>
        <authorList>
            <person name="Liu C."/>
            <person name="Sun Q."/>
        </authorList>
    </citation>
    <scope>NUCLEOTIDE SEQUENCE</scope>
    <source>
        <strain evidence="5">NSJ-50</strain>
    </source>
</reference>
<feature type="region of interest" description="Disordered" evidence="1">
    <location>
        <begin position="714"/>
        <end position="782"/>
    </location>
</feature>
<feature type="domain" description="N-terminal" evidence="3">
    <location>
        <begin position="160"/>
        <end position="283"/>
    </location>
</feature>
<name>A0A926FDK5_9FIRM</name>
<sequence>MNIPITDSIMRIDTNRDNFNMQDIENRRFMFNPKTATLILGYQYKNGELVSSHAGEYASAGTGEPFDDFVRGWIGTSKEYTDGVIHFAPSVSEKNITLFEKAFDTLEMFKNNGARKNTVVRGLGRAWEQPFSDLIKEVDLMAENISSVTPIEFTGKSQKEKVKEITDKLEQGIKDLFNSDRYKEYLSAMSKFHNYSFRNTILILMQKLDASYIAGFNTWKNEFKRAVRKGEKGIKILAPAPYKKEIEETAHDKNGNPILNADGSNRTTTKTITVPAFKITTVFDLSQTDGKEIPTIANQLTGNVEDYEKFFKALKEISPVPIELEKIDRAANGYYHLTEKRIAVRNDLSEMQTIKTAIHEIAHAKLHALPEKEENEVIEDDRPDNRTREVQAESVAYTVCQHFGIDTSDYSFGYVAGWSSGKETEELKASLEVIRTTADEMITDISEKLKELEKEKSVDLNSDISAWYAAEFSDDEMKDEIYTGVSFQKLYDMLSSNDLYSIIGIDDTVVRERCFSKLAELMQVDYSVIYEKWLNAEIPDMLNPTKQPVVTILWSESPHFETGQKMPLNKADKLFTYLDESYPENQGYDKTKFRIDYMYNGMRDNYIGRYDIGDRENGLINHIENHFKGSLTPEYLESVRQATGQKGVDEVTDSANTALNLFVPYLRLHISMSEIEETANMALKDKTVPETDKAYYSAMCDYVHNSRVTLNTSLGEVKLPEPPQKEDFIGTPTMAESEQKAKTAQKTEKKPSIRKQLNEEKAKTEKAPKKPAKSRKKEDISL</sequence>
<dbReference type="EMBL" id="JACRTE010000008">
    <property type="protein sequence ID" value="MBC8596767.1"/>
    <property type="molecule type" value="Genomic_DNA"/>
</dbReference>
<comment type="caution">
    <text evidence="5">The sequence shown here is derived from an EMBL/GenBank/DDBJ whole genome shotgun (WGS) entry which is preliminary data.</text>
</comment>
<evidence type="ECO:0000259" key="2">
    <source>
        <dbReference type="Pfam" id="PF06114"/>
    </source>
</evidence>
<feature type="compositionally biased region" description="Basic and acidic residues" evidence="1">
    <location>
        <begin position="737"/>
        <end position="768"/>
    </location>
</feature>
<dbReference type="Pfam" id="PF18840">
    <property type="entry name" value="LPD25"/>
    <property type="match status" value="1"/>
</dbReference>
<evidence type="ECO:0000256" key="1">
    <source>
        <dbReference type="SAM" id="MobiDB-lite"/>
    </source>
</evidence>
<dbReference type="InterPro" id="IPR041045">
    <property type="entry name" value="LPD25"/>
</dbReference>
<feature type="domain" description="IrrE N-terminal-like" evidence="2">
    <location>
        <begin position="336"/>
        <end position="398"/>
    </location>
</feature>
<dbReference type="InterPro" id="IPR010359">
    <property type="entry name" value="IrrE_HExxH"/>
</dbReference>
<dbReference type="InterPro" id="IPR013610">
    <property type="entry name" value="ArdC_N"/>
</dbReference>
<accession>A0A926FDK5</accession>
<dbReference type="RefSeq" id="WP_262432162.1">
    <property type="nucleotide sequence ID" value="NZ_JACRTE010000008.1"/>
</dbReference>
<proteinExistence type="predicted"/>
<dbReference type="GO" id="GO:0003697">
    <property type="term" value="F:single-stranded DNA binding"/>
    <property type="evidence" value="ECO:0007669"/>
    <property type="project" value="InterPro"/>
</dbReference>
<dbReference type="Gene3D" id="1.10.10.2910">
    <property type="match status" value="1"/>
</dbReference>
<feature type="domain" description="Large polyvalent protein associated" evidence="4">
    <location>
        <begin position="544"/>
        <end position="631"/>
    </location>
</feature>
<keyword evidence="6" id="KW-1185">Reference proteome</keyword>
<dbReference type="Pfam" id="PF06114">
    <property type="entry name" value="Peptidase_M78"/>
    <property type="match status" value="1"/>
</dbReference>
<evidence type="ECO:0000313" key="6">
    <source>
        <dbReference type="Proteomes" id="UP000647416"/>
    </source>
</evidence>
<protein>
    <submittedName>
        <fullName evidence="5">ImmA/IrrE family metallo-endopeptidase</fullName>
    </submittedName>
</protein>
<dbReference type="Proteomes" id="UP000647416">
    <property type="component" value="Unassembled WGS sequence"/>
</dbReference>
<evidence type="ECO:0000259" key="4">
    <source>
        <dbReference type="Pfam" id="PF18840"/>
    </source>
</evidence>
<gene>
    <name evidence="5" type="ORF">H8706_07770</name>
</gene>
<dbReference type="AlphaFoldDB" id="A0A926FDK5"/>
<evidence type="ECO:0000259" key="3">
    <source>
        <dbReference type="Pfam" id="PF08401"/>
    </source>
</evidence>
<evidence type="ECO:0000313" key="5">
    <source>
        <dbReference type="EMBL" id="MBC8596767.1"/>
    </source>
</evidence>